<dbReference type="EMBL" id="QXGI01000003">
    <property type="protein sequence ID" value="RSX48711.1"/>
    <property type="molecule type" value="Genomic_DNA"/>
</dbReference>
<dbReference type="CDD" id="cd04301">
    <property type="entry name" value="NAT_SF"/>
    <property type="match status" value="1"/>
</dbReference>
<accession>A0A430F7D8</accession>
<feature type="domain" description="N-acetyltransferase" evidence="2">
    <location>
        <begin position="38"/>
        <end position="193"/>
    </location>
</feature>
<organism evidence="3 4">
    <name type="scientific">Bifidobacterium castoris</name>
    <dbReference type="NCBI Taxonomy" id="2306972"/>
    <lineage>
        <taxon>Bacteria</taxon>
        <taxon>Bacillati</taxon>
        <taxon>Actinomycetota</taxon>
        <taxon>Actinomycetes</taxon>
        <taxon>Bifidobacteriales</taxon>
        <taxon>Bifidobacteriaceae</taxon>
        <taxon>Bifidobacterium</taxon>
    </lineage>
</organism>
<feature type="compositionally biased region" description="Polar residues" evidence="1">
    <location>
        <begin position="22"/>
        <end position="32"/>
    </location>
</feature>
<dbReference type="PANTHER" id="PTHR43072">
    <property type="entry name" value="N-ACETYLTRANSFERASE"/>
    <property type="match status" value="1"/>
</dbReference>
<comment type="caution">
    <text evidence="3">The sequence shown here is derived from an EMBL/GenBank/DDBJ whole genome shotgun (WGS) entry which is preliminary data.</text>
</comment>
<dbReference type="Gene3D" id="3.40.630.30">
    <property type="match status" value="1"/>
</dbReference>
<dbReference type="InterPro" id="IPR016181">
    <property type="entry name" value="Acyl_CoA_acyltransferase"/>
</dbReference>
<sequence length="193" mass="21249">MPQPPENVHATSSAPGPYDEPMTTTAHTSNAPITPAISPIRRARLSDSAAIMDLLRQVNDVHAHGRPDLFVEGRTKYTTDELARIIGDDDRPIFVAADEDGAVLGYAFCVREDHAGSNNLQPIATLYIDDICVDEAARGKHVGTALYRHVLDYARTHGYHNVTLNAWAANPSAVKFYESLGMRVYKYGMEQIL</sequence>
<dbReference type="Pfam" id="PF00583">
    <property type="entry name" value="Acetyltransf_1"/>
    <property type="match status" value="1"/>
</dbReference>
<dbReference type="PROSITE" id="PS51186">
    <property type="entry name" value="GNAT"/>
    <property type="match status" value="1"/>
</dbReference>
<evidence type="ECO:0000313" key="4">
    <source>
        <dbReference type="Proteomes" id="UP000288052"/>
    </source>
</evidence>
<gene>
    <name evidence="3" type="ORF">D2E22_0849</name>
</gene>
<evidence type="ECO:0000256" key="1">
    <source>
        <dbReference type="SAM" id="MobiDB-lite"/>
    </source>
</evidence>
<keyword evidence="3" id="KW-0808">Transferase</keyword>
<protein>
    <submittedName>
        <fullName evidence="3">Acetyltransferase</fullName>
    </submittedName>
</protein>
<dbReference type="AlphaFoldDB" id="A0A430F7D8"/>
<dbReference type="GO" id="GO:0016747">
    <property type="term" value="F:acyltransferase activity, transferring groups other than amino-acyl groups"/>
    <property type="evidence" value="ECO:0007669"/>
    <property type="project" value="InterPro"/>
</dbReference>
<keyword evidence="4" id="KW-1185">Reference proteome</keyword>
<dbReference type="InterPro" id="IPR000182">
    <property type="entry name" value="GNAT_dom"/>
</dbReference>
<proteinExistence type="predicted"/>
<name>A0A430F7D8_9BIFI</name>
<evidence type="ECO:0000313" key="3">
    <source>
        <dbReference type="EMBL" id="RSX48711.1"/>
    </source>
</evidence>
<evidence type="ECO:0000259" key="2">
    <source>
        <dbReference type="PROSITE" id="PS51186"/>
    </source>
</evidence>
<reference evidence="3 4" key="1">
    <citation type="submission" date="2018-09" db="EMBL/GenBank/DDBJ databases">
        <title>Characterization of the phylogenetic diversity of five novel species belonging to the genus Bifidobacterium.</title>
        <authorList>
            <person name="Lugli G.A."/>
            <person name="Duranti S."/>
            <person name="Milani C."/>
        </authorList>
    </citation>
    <scope>NUCLEOTIDE SEQUENCE [LARGE SCALE GENOMIC DNA]</scope>
    <source>
        <strain evidence="3 4">2020B</strain>
    </source>
</reference>
<dbReference type="SUPFAM" id="SSF55729">
    <property type="entry name" value="Acyl-CoA N-acyltransferases (Nat)"/>
    <property type="match status" value="1"/>
</dbReference>
<dbReference type="Proteomes" id="UP000288052">
    <property type="component" value="Unassembled WGS sequence"/>
</dbReference>
<feature type="region of interest" description="Disordered" evidence="1">
    <location>
        <begin position="1"/>
        <end position="37"/>
    </location>
</feature>